<dbReference type="GO" id="GO:0051539">
    <property type="term" value="F:4 iron, 4 sulfur cluster binding"/>
    <property type="evidence" value="ECO:0007669"/>
    <property type="project" value="UniProtKB-KW"/>
</dbReference>
<dbReference type="SMART" id="SM00986">
    <property type="entry name" value="UDG"/>
    <property type="match status" value="1"/>
</dbReference>
<dbReference type="GO" id="GO:0097506">
    <property type="term" value="F:deaminated base DNA N-glycosylase activity"/>
    <property type="evidence" value="ECO:0007669"/>
    <property type="project" value="UniProtKB-ARBA"/>
</dbReference>
<keyword evidence="2" id="KW-0479">Metal-binding</keyword>
<evidence type="ECO:0000256" key="1">
    <source>
        <dbReference type="ARBA" id="ARBA00022485"/>
    </source>
</evidence>
<keyword evidence="3" id="KW-0227">DNA damage</keyword>
<accession>A0A0F9B562</accession>
<proteinExistence type="predicted"/>
<dbReference type="SMART" id="SM00987">
    <property type="entry name" value="UreE_C"/>
    <property type="match status" value="1"/>
</dbReference>
<evidence type="ECO:0000259" key="8">
    <source>
        <dbReference type="SMART" id="SM00986"/>
    </source>
</evidence>
<dbReference type="InterPro" id="IPR005122">
    <property type="entry name" value="Uracil-DNA_glycosylase-like"/>
</dbReference>
<keyword evidence="1" id="KW-0004">4Fe-4S</keyword>
<evidence type="ECO:0000256" key="7">
    <source>
        <dbReference type="ARBA" id="ARBA00023204"/>
    </source>
</evidence>
<dbReference type="InterPro" id="IPR051536">
    <property type="entry name" value="UDG_Type-4/5"/>
</dbReference>
<evidence type="ECO:0000256" key="3">
    <source>
        <dbReference type="ARBA" id="ARBA00022763"/>
    </source>
</evidence>
<dbReference type="GO" id="GO:0046872">
    <property type="term" value="F:metal ion binding"/>
    <property type="evidence" value="ECO:0007669"/>
    <property type="project" value="UniProtKB-KW"/>
</dbReference>
<evidence type="ECO:0000313" key="9">
    <source>
        <dbReference type="EMBL" id="KKL08932.1"/>
    </source>
</evidence>
<evidence type="ECO:0000256" key="4">
    <source>
        <dbReference type="ARBA" id="ARBA00022801"/>
    </source>
</evidence>
<feature type="domain" description="Uracil-DNA glycosylase-like" evidence="8">
    <location>
        <begin position="28"/>
        <end position="178"/>
    </location>
</feature>
<evidence type="ECO:0000256" key="5">
    <source>
        <dbReference type="ARBA" id="ARBA00023004"/>
    </source>
</evidence>
<name>A0A0F9B562_9ZZZZ</name>
<gene>
    <name evidence="9" type="ORF">LCGC14_2570920</name>
</gene>
<dbReference type="GO" id="GO:0006281">
    <property type="term" value="P:DNA repair"/>
    <property type="evidence" value="ECO:0007669"/>
    <property type="project" value="UniProtKB-KW"/>
</dbReference>
<dbReference type="AlphaFoldDB" id="A0A0F9B562"/>
<sequence>MKTLDTLASEIRACKKCLLKKQCKRRIPGSGLPTSRVMFVGQAPGWPEDRQGLPFVGGGGVLMSELIRSVPDLNYHSYYYTYLVKCYPGKQRGGGDKIPPAEAIAACEDWLLQELELVQPELIVALGPVVMRYFGIKGGIEQNSGKIYDLDIGPVLVLMAPNSLFKDKKKISKFRTHLNSIATFLRDPADTPEWGTPPDEETYGLDIETQDDEVWCIGYANDSGREAIQV</sequence>
<evidence type="ECO:0000256" key="6">
    <source>
        <dbReference type="ARBA" id="ARBA00023014"/>
    </source>
</evidence>
<dbReference type="Gene3D" id="3.40.470.10">
    <property type="entry name" value="Uracil-DNA glycosylase-like domain"/>
    <property type="match status" value="1"/>
</dbReference>
<keyword evidence="4" id="KW-0378">Hydrolase</keyword>
<evidence type="ECO:0000256" key="2">
    <source>
        <dbReference type="ARBA" id="ARBA00022723"/>
    </source>
</evidence>
<dbReference type="SUPFAM" id="SSF52141">
    <property type="entry name" value="Uracil-DNA glycosylase-like"/>
    <property type="match status" value="1"/>
</dbReference>
<dbReference type="EMBL" id="LAZR01042687">
    <property type="protein sequence ID" value="KKL08932.1"/>
    <property type="molecule type" value="Genomic_DNA"/>
</dbReference>
<keyword evidence="6" id="KW-0411">Iron-sulfur</keyword>
<dbReference type="PANTHER" id="PTHR33693">
    <property type="entry name" value="TYPE-5 URACIL-DNA GLYCOSYLASE"/>
    <property type="match status" value="1"/>
</dbReference>
<comment type="caution">
    <text evidence="9">The sequence shown here is derived from an EMBL/GenBank/DDBJ whole genome shotgun (WGS) entry which is preliminary data.</text>
</comment>
<keyword evidence="5" id="KW-0408">Iron</keyword>
<organism evidence="9">
    <name type="scientific">marine sediment metagenome</name>
    <dbReference type="NCBI Taxonomy" id="412755"/>
    <lineage>
        <taxon>unclassified sequences</taxon>
        <taxon>metagenomes</taxon>
        <taxon>ecological metagenomes</taxon>
    </lineage>
</organism>
<dbReference type="CDD" id="cd10030">
    <property type="entry name" value="UDG-F4_TTUDGA_SPO1dp_like"/>
    <property type="match status" value="1"/>
</dbReference>
<dbReference type="Pfam" id="PF03167">
    <property type="entry name" value="UDG"/>
    <property type="match status" value="1"/>
</dbReference>
<protein>
    <recommendedName>
        <fullName evidence="8">Uracil-DNA glycosylase-like domain-containing protein</fullName>
    </recommendedName>
</protein>
<dbReference type="InterPro" id="IPR036895">
    <property type="entry name" value="Uracil-DNA_glycosylase-like_sf"/>
</dbReference>
<reference evidence="9" key="1">
    <citation type="journal article" date="2015" name="Nature">
        <title>Complex archaea that bridge the gap between prokaryotes and eukaryotes.</title>
        <authorList>
            <person name="Spang A."/>
            <person name="Saw J.H."/>
            <person name="Jorgensen S.L."/>
            <person name="Zaremba-Niedzwiedzka K."/>
            <person name="Martijn J."/>
            <person name="Lind A.E."/>
            <person name="van Eijk R."/>
            <person name="Schleper C."/>
            <person name="Guy L."/>
            <person name="Ettema T.J."/>
        </authorList>
    </citation>
    <scope>NUCLEOTIDE SEQUENCE</scope>
</reference>
<keyword evidence="7" id="KW-0234">DNA repair</keyword>
<dbReference type="PANTHER" id="PTHR33693:SF1">
    <property type="entry name" value="TYPE-4 URACIL-DNA GLYCOSYLASE"/>
    <property type="match status" value="1"/>
</dbReference>